<protein>
    <submittedName>
        <fullName evidence="4">Uncharacterized protein</fullName>
    </submittedName>
</protein>
<dbReference type="STRING" id="1088818.A0A2I0B871"/>
<accession>A0A2I0B871</accession>
<feature type="compositionally biased region" description="Low complexity" evidence="3">
    <location>
        <begin position="45"/>
        <end position="58"/>
    </location>
</feature>
<proteinExistence type="predicted"/>
<evidence type="ECO:0000313" key="4">
    <source>
        <dbReference type="EMBL" id="PKA63994.1"/>
    </source>
</evidence>
<feature type="region of interest" description="Disordered" evidence="3">
    <location>
        <begin position="184"/>
        <end position="222"/>
    </location>
</feature>
<dbReference type="AlphaFoldDB" id="A0A2I0B871"/>
<dbReference type="InterPro" id="IPR051992">
    <property type="entry name" value="OxStress_Response_Reg"/>
</dbReference>
<feature type="compositionally biased region" description="Polar residues" evidence="3">
    <location>
        <begin position="185"/>
        <end position="196"/>
    </location>
</feature>
<dbReference type="Proteomes" id="UP000236161">
    <property type="component" value="Unassembled WGS sequence"/>
</dbReference>
<keyword evidence="5" id="KW-1185">Reference proteome</keyword>
<feature type="compositionally biased region" description="Low complexity" evidence="3">
    <location>
        <begin position="202"/>
        <end position="221"/>
    </location>
</feature>
<gene>
    <name evidence="4" type="ORF">AXF42_Ash005006</name>
</gene>
<dbReference type="GO" id="GO:0006950">
    <property type="term" value="P:response to stress"/>
    <property type="evidence" value="ECO:0007669"/>
    <property type="project" value="UniProtKB-ARBA"/>
</dbReference>
<sequence>MSIALERGAGIRGAEFVRSVGCVPIYESSEIEEGRGKDLPHKTSAECSPSSSSSSSIGKDSDDSGRGLQQDQDGGMGEVESTYKGPLQGMESLEESLPIRRSISNFYAGKSKSFTNFADAMSSCISAKDLGKTENAYSRRRRNLLASKAICERPYSINLLRSSGGGIAKRPLSSTRSSLALAVTMSGSPKRSNNAEDGNDQSILPPLHPPSKSSSTVGSPSRLQYPFPMRSFSFSDLPVITSSSFPMRVSDEKKGFSFDQH</sequence>
<feature type="region of interest" description="Disordered" evidence="3">
    <location>
        <begin position="29"/>
        <end position="83"/>
    </location>
</feature>
<comment type="subcellular location">
    <subcellularLocation>
        <location evidence="1">Nucleus</location>
    </subcellularLocation>
</comment>
<evidence type="ECO:0000313" key="5">
    <source>
        <dbReference type="Proteomes" id="UP000236161"/>
    </source>
</evidence>
<evidence type="ECO:0000256" key="3">
    <source>
        <dbReference type="SAM" id="MobiDB-lite"/>
    </source>
</evidence>
<evidence type="ECO:0000256" key="1">
    <source>
        <dbReference type="ARBA" id="ARBA00004123"/>
    </source>
</evidence>
<evidence type="ECO:0000256" key="2">
    <source>
        <dbReference type="ARBA" id="ARBA00023242"/>
    </source>
</evidence>
<keyword evidence="2" id="KW-0539">Nucleus</keyword>
<dbReference type="PANTHER" id="PTHR33172:SF96">
    <property type="entry name" value="PROTEIN OXIDATIVE STRESS 3 LIKE 3"/>
    <property type="match status" value="1"/>
</dbReference>
<dbReference type="PANTHER" id="PTHR33172">
    <property type="entry name" value="OS08G0516900 PROTEIN"/>
    <property type="match status" value="1"/>
</dbReference>
<organism evidence="4 5">
    <name type="scientific">Apostasia shenzhenica</name>
    <dbReference type="NCBI Taxonomy" id="1088818"/>
    <lineage>
        <taxon>Eukaryota</taxon>
        <taxon>Viridiplantae</taxon>
        <taxon>Streptophyta</taxon>
        <taxon>Embryophyta</taxon>
        <taxon>Tracheophyta</taxon>
        <taxon>Spermatophyta</taxon>
        <taxon>Magnoliopsida</taxon>
        <taxon>Liliopsida</taxon>
        <taxon>Asparagales</taxon>
        <taxon>Orchidaceae</taxon>
        <taxon>Apostasioideae</taxon>
        <taxon>Apostasia</taxon>
    </lineage>
</organism>
<dbReference type="GO" id="GO:0005634">
    <property type="term" value="C:nucleus"/>
    <property type="evidence" value="ECO:0007669"/>
    <property type="project" value="UniProtKB-SubCell"/>
</dbReference>
<dbReference type="EMBL" id="KZ451906">
    <property type="protein sequence ID" value="PKA63994.1"/>
    <property type="molecule type" value="Genomic_DNA"/>
</dbReference>
<dbReference type="OrthoDB" id="691484at2759"/>
<name>A0A2I0B871_9ASPA</name>
<feature type="compositionally biased region" description="Basic and acidic residues" evidence="3">
    <location>
        <begin position="32"/>
        <end position="44"/>
    </location>
</feature>
<reference evidence="4 5" key="1">
    <citation type="journal article" date="2017" name="Nature">
        <title>The Apostasia genome and the evolution of orchids.</title>
        <authorList>
            <person name="Zhang G.Q."/>
            <person name="Liu K.W."/>
            <person name="Li Z."/>
            <person name="Lohaus R."/>
            <person name="Hsiao Y.Y."/>
            <person name="Niu S.C."/>
            <person name="Wang J.Y."/>
            <person name="Lin Y.C."/>
            <person name="Xu Q."/>
            <person name="Chen L.J."/>
            <person name="Yoshida K."/>
            <person name="Fujiwara S."/>
            <person name="Wang Z.W."/>
            <person name="Zhang Y.Q."/>
            <person name="Mitsuda N."/>
            <person name="Wang M."/>
            <person name="Liu G.H."/>
            <person name="Pecoraro L."/>
            <person name="Huang H.X."/>
            <person name="Xiao X.J."/>
            <person name="Lin M."/>
            <person name="Wu X.Y."/>
            <person name="Wu W.L."/>
            <person name="Chen Y.Y."/>
            <person name="Chang S.B."/>
            <person name="Sakamoto S."/>
            <person name="Ohme-Takagi M."/>
            <person name="Yagi M."/>
            <person name="Zeng S.J."/>
            <person name="Shen C.Y."/>
            <person name="Yeh C.M."/>
            <person name="Luo Y.B."/>
            <person name="Tsai W.C."/>
            <person name="Van de Peer Y."/>
            <person name="Liu Z.J."/>
        </authorList>
    </citation>
    <scope>NUCLEOTIDE SEQUENCE [LARGE SCALE GENOMIC DNA]</scope>
    <source>
        <strain evidence="5">cv. Shenzhen</strain>
        <tissue evidence="4">Stem</tissue>
    </source>
</reference>